<feature type="domain" description="ABC transmembrane type-1" evidence="9">
    <location>
        <begin position="19"/>
        <end position="286"/>
    </location>
</feature>
<evidence type="ECO:0000256" key="5">
    <source>
        <dbReference type="ARBA" id="ARBA00022989"/>
    </source>
</evidence>
<feature type="transmembrane region" description="Helical" evidence="7">
    <location>
        <begin position="143"/>
        <end position="160"/>
    </location>
</feature>
<comment type="subcellular location">
    <subcellularLocation>
        <location evidence="1">Cell membrane</location>
        <topology evidence="1">Multi-pass membrane protein</topology>
    </subcellularLocation>
</comment>
<dbReference type="InterPro" id="IPR036640">
    <property type="entry name" value="ABC1_TM_sf"/>
</dbReference>
<dbReference type="PANTHER" id="PTHR43394:SF1">
    <property type="entry name" value="ATP-BINDING CASSETTE SUB-FAMILY B MEMBER 10, MITOCHONDRIAL"/>
    <property type="match status" value="1"/>
</dbReference>
<comment type="caution">
    <text evidence="10">The sequence shown here is derived from an EMBL/GenBank/DDBJ whole genome shotgun (WGS) entry which is preliminary data.</text>
</comment>
<reference evidence="10 11" key="1">
    <citation type="submission" date="2014-03" db="EMBL/GenBank/DDBJ databases">
        <title>Draft Genome Sequence of Actibacterium mucosum KCTC 23349, a Marine Alphaproteobacterium with Complex Ionic Requirements Isolated from Mediterranean Seawater at Malvarrosa Beach, Valencia, Spain.</title>
        <authorList>
            <person name="Arahal D.R."/>
            <person name="Shao Z."/>
            <person name="Lai Q."/>
            <person name="Pujalte M.J."/>
        </authorList>
    </citation>
    <scope>NUCLEOTIDE SEQUENCE [LARGE SCALE GENOMIC DNA]</scope>
    <source>
        <strain evidence="10 11">KCTC 23349</strain>
    </source>
</reference>
<dbReference type="Proteomes" id="UP000026249">
    <property type="component" value="Unassembled WGS sequence"/>
</dbReference>
<accession>A0A037ZDR2</accession>
<sequence length="693" mass="74991">MENKRPGSLSKLRMLIAPLLLFSCVTNAAILVSPIFMMQVLDRVVPSGNLNTLLLLLGLALAAMTLNSFVETNRDLTIQRVARWAEGACTGPILRLPPAKQNEMLQHLSAMRNFLTSGHAVALLNLCWLPMFLFALALINVNYVLLVVALLAVILLTQASRDGLLQVAWQEVGALKSTETRWIKLLETLGSIRPPEHVRTNLNERVIQTQGNRHETEAVAETRQLTFKSVLSLIRVSAQLLALSLGAYLVSQGRLSAGAMIAASLITARVVTSAEQAIEAVKAWPDAKQALGALQMLPDAHPAQTDVSSLSGKLKVEGLIYPRGGGAPPRLDRISFELEPGACLAIIGDAGSGKSTLLNALAGLDPAPIGAVTLDQTDVRHMDALMRHRHIGLMQQLGGLLPGTVAENIAGFSSKIDDAAVVAAAKKAKVHGMVSGLPEGYQTDIGQHPHLLTAGQKQHVALAAAFYSRPRYLLLDEPNALLDKNGERAMCEALAAMKDEGVTVVMVLHRAGVIGLADHVLVMQRGAVADFGPRAQVLGRQNDGRRITRMPLRTTSLQDLSDWIAGQFTRADDAEFASKATMLGTEMFLAANLNGPQDHPREVEVQFRFVNDTCCELQLVEQGTTNADKLLRQVKVEIEKGRADFQQLGEKAAPLFLAQKLAEQFEIRNENNLAQFSARLLSDEPALSKGRPN</sequence>
<dbReference type="GO" id="GO:0005524">
    <property type="term" value="F:ATP binding"/>
    <property type="evidence" value="ECO:0007669"/>
    <property type="project" value="UniProtKB-KW"/>
</dbReference>
<dbReference type="Pfam" id="PF00005">
    <property type="entry name" value="ABC_tran"/>
    <property type="match status" value="1"/>
</dbReference>
<keyword evidence="5 7" id="KW-1133">Transmembrane helix</keyword>
<dbReference type="SMART" id="SM00382">
    <property type="entry name" value="AAA"/>
    <property type="match status" value="1"/>
</dbReference>
<keyword evidence="2 7" id="KW-0812">Transmembrane</keyword>
<dbReference type="InterPro" id="IPR003593">
    <property type="entry name" value="AAA+_ATPase"/>
</dbReference>
<evidence type="ECO:0000256" key="6">
    <source>
        <dbReference type="ARBA" id="ARBA00023136"/>
    </source>
</evidence>
<evidence type="ECO:0008006" key="12">
    <source>
        <dbReference type="Google" id="ProtNLM"/>
    </source>
</evidence>
<dbReference type="GO" id="GO:0015421">
    <property type="term" value="F:ABC-type oligopeptide transporter activity"/>
    <property type="evidence" value="ECO:0007669"/>
    <property type="project" value="TreeGrafter"/>
</dbReference>
<feature type="domain" description="ABC transporter" evidence="8">
    <location>
        <begin position="314"/>
        <end position="550"/>
    </location>
</feature>
<dbReference type="EMBL" id="JFKE01000006">
    <property type="protein sequence ID" value="KAJ54629.1"/>
    <property type="molecule type" value="Genomic_DNA"/>
</dbReference>
<feature type="transmembrane region" description="Helical" evidence="7">
    <location>
        <begin position="52"/>
        <end position="70"/>
    </location>
</feature>
<dbReference type="InterPro" id="IPR039421">
    <property type="entry name" value="Type_1_exporter"/>
</dbReference>
<name>A0A037ZDR2_9RHOB</name>
<keyword evidence="11" id="KW-1185">Reference proteome</keyword>
<keyword evidence="3" id="KW-0547">Nucleotide-binding</keyword>
<dbReference type="STRING" id="1454373.ACMU_16045"/>
<evidence type="ECO:0000313" key="10">
    <source>
        <dbReference type="EMBL" id="KAJ54629.1"/>
    </source>
</evidence>
<dbReference type="InterPro" id="IPR003439">
    <property type="entry name" value="ABC_transporter-like_ATP-bd"/>
</dbReference>
<dbReference type="PROSITE" id="PS50893">
    <property type="entry name" value="ABC_TRANSPORTER_2"/>
    <property type="match status" value="1"/>
</dbReference>
<dbReference type="SUPFAM" id="SSF90123">
    <property type="entry name" value="ABC transporter transmembrane region"/>
    <property type="match status" value="1"/>
</dbReference>
<dbReference type="InterPro" id="IPR011527">
    <property type="entry name" value="ABC1_TM_dom"/>
</dbReference>
<evidence type="ECO:0000256" key="3">
    <source>
        <dbReference type="ARBA" id="ARBA00022741"/>
    </source>
</evidence>
<dbReference type="InterPro" id="IPR027417">
    <property type="entry name" value="P-loop_NTPase"/>
</dbReference>
<dbReference type="PROSITE" id="PS51257">
    <property type="entry name" value="PROKAR_LIPOPROTEIN"/>
    <property type="match status" value="1"/>
</dbReference>
<dbReference type="SUPFAM" id="SSF52540">
    <property type="entry name" value="P-loop containing nucleoside triphosphate hydrolases"/>
    <property type="match status" value="1"/>
</dbReference>
<dbReference type="AlphaFoldDB" id="A0A037ZDR2"/>
<gene>
    <name evidence="10" type="ORF">ACMU_16045</name>
</gene>
<dbReference type="PROSITE" id="PS50929">
    <property type="entry name" value="ABC_TM1F"/>
    <property type="match status" value="1"/>
</dbReference>
<dbReference type="Gene3D" id="3.40.50.300">
    <property type="entry name" value="P-loop containing nucleotide triphosphate hydrolases"/>
    <property type="match status" value="1"/>
</dbReference>
<keyword evidence="4" id="KW-0067">ATP-binding</keyword>
<evidence type="ECO:0000256" key="4">
    <source>
        <dbReference type="ARBA" id="ARBA00022840"/>
    </source>
</evidence>
<organism evidence="10 11">
    <name type="scientific">Actibacterium mucosum KCTC 23349</name>
    <dbReference type="NCBI Taxonomy" id="1454373"/>
    <lineage>
        <taxon>Bacteria</taxon>
        <taxon>Pseudomonadati</taxon>
        <taxon>Pseudomonadota</taxon>
        <taxon>Alphaproteobacteria</taxon>
        <taxon>Rhodobacterales</taxon>
        <taxon>Roseobacteraceae</taxon>
        <taxon>Actibacterium</taxon>
    </lineage>
</organism>
<evidence type="ECO:0000313" key="11">
    <source>
        <dbReference type="Proteomes" id="UP000026249"/>
    </source>
</evidence>
<evidence type="ECO:0000259" key="9">
    <source>
        <dbReference type="PROSITE" id="PS50929"/>
    </source>
</evidence>
<proteinExistence type="predicted"/>
<evidence type="ECO:0000256" key="1">
    <source>
        <dbReference type="ARBA" id="ARBA00004651"/>
    </source>
</evidence>
<dbReference type="GO" id="GO:0016887">
    <property type="term" value="F:ATP hydrolysis activity"/>
    <property type="evidence" value="ECO:0007669"/>
    <property type="project" value="InterPro"/>
</dbReference>
<evidence type="ECO:0000259" key="8">
    <source>
        <dbReference type="PROSITE" id="PS50893"/>
    </source>
</evidence>
<keyword evidence="6 7" id="KW-0472">Membrane</keyword>
<dbReference type="GO" id="GO:0005886">
    <property type="term" value="C:plasma membrane"/>
    <property type="evidence" value="ECO:0007669"/>
    <property type="project" value="UniProtKB-SubCell"/>
</dbReference>
<dbReference type="PANTHER" id="PTHR43394">
    <property type="entry name" value="ATP-DEPENDENT PERMEASE MDL1, MITOCHONDRIAL"/>
    <property type="match status" value="1"/>
</dbReference>
<evidence type="ECO:0000256" key="7">
    <source>
        <dbReference type="SAM" id="Phobius"/>
    </source>
</evidence>
<evidence type="ECO:0000256" key="2">
    <source>
        <dbReference type="ARBA" id="ARBA00022692"/>
    </source>
</evidence>
<dbReference type="Gene3D" id="1.20.1560.10">
    <property type="entry name" value="ABC transporter type 1, transmembrane domain"/>
    <property type="match status" value="1"/>
</dbReference>
<protein>
    <recommendedName>
        <fullName evidence="12">ABC transporter ATP-binding protein</fullName>
    </recommendedName>
</protein>